<feature type="transmembrane region" description="Helical" evidence="7">
    <location>
        <begin position="141"/>
        <end position="161"/>
    </location>
</feature>
<dbReference type="PROSITE" id="PS50850">
    <property type="entry name" value="MFS"/>
    <property type="match status" value="1"/>
</dbReference>
<dbReference type="InterPro" id="IPR005828">
    <property type="entry name" value="MFS_sugar_transport-like"/>
</dbReference>
<evidence type="ECO:0000256" key="5">
    <source>
        <dbReference type="ARBA" id="ARBA00022989"/>
    </source>
</evidence>
<reference evidence="10" key="1">
    <citation type="journal article" date="2017" name="Plant J.">
        <title>The pomegranate (Punica granatum L.) genome and the genomics of punicalagin biosynthesis.</title>
        <authorList>
            <person name="Qin G."/>
            <person name="Xu C."/>
            <person name="Ming R."/>
            <person name="Tang H."/>
            <person name="Guyot R."/>
            <person name="Kramer E.M."/>
            <person name="Hu Y."/>
            <person name="Yi X."/>
            <person name="Qi Y."/>
            <person name="Xu X."/>
            <person name="Gao Z."/>
            <person name="Pan H."/>
            <person name="Jian J."/>
            <person name="Tian Y."/>
            <person name="Yue Z."/>
            <person name="Xu Y."/>
        </authorList>
    </citation>
    <scope>NUCLEOTIDE SEQUENCE [LARGE SCALE GENOMIC DNA]</scope>
    <source>
        <strain evidence="10">cv. Dabenzi</strain>
    </source>
</reference>
<keyword evidence="6 7" id="KW-0472">Membrane</keyword>
<sequence length="239" mass="27062">MAAALALTVASKSVPIYLSEMAPHKHRGALSIGFQLSITIGILLGNLLSHFFAKLKGESGWRLSLGGAIFPSLITIIGGFLLPDTPTSLIEQGHVPEAKQVLERICCTHEVDEEFSRLVARVIGLVELNAVAKLDLMLIKWYAIVEVLFICIYVAGFAWSWGPKVWRVHLCRLRFGVFIFFRSFELIMSGFMYYFLPETKGIPIDEMDKVWKIHWYWSRFISRDDFPITGPERGRPSTL</sequence>
<dbReference type="InterPro" id="IPR045262">
    <property type="entry name" value="STP/PLT_plant"/>
</dbReference>
<evidence type="ECO:0000256" key="3">
    <source>
        <dbReference type="ARBA" id="ARBA00022448"/>
    </source>
</evidence>
<keyword evidence="3" id="KW-0813">Transport</keyword>
<dbReference type="Proteomes" id="UP000197138">
    <property type="component" value="Unassembled WGS sequence"/>
</dbReference>
<evidence type="ECO:0000256" key="4">
    <source>
        <dbReference type="ARBA" id="ARBA00022692"/>
    </source>
</evidence>
<accession>A0A218WYW1</accession>
<feature type="transmembrane region" description="Helical" evidence="7">
    <location>
        <begin position="173"/>
        <end position="196"/>
    </location>
</feature>
<dbReference type="AlphaFoldDB" id="A0A218WYW1"/>
<keyword evidence="4 7" id="KW-0812">Transmembrane</keyword>
<dbReference type="GO" id="GO:0015144">
    <property type="term" value="F:carbohydrate transmembrane transporter activity"/>
    <property type="evidence" value="ECO:0007669"/>
    <property type="project" value="InterPro"/>
</dbReference>
<dbReference type="SUPFAM" id="SSF103473">
    <property type="entry name" value="MFS general substrate transporter"/>
    <property type="match status" value="1"/>
</dbReference>
<feature type="transmembrane region" description="Helical" evidence="7">
    <location>
        <begin position="60"/>
        <end position="82"/>
    </location>
</feature>
<dbReference type="Gene3D" id="1.20.1250.20">
    <property type="entry name" value="MFS general substrate transporter like domains"/>
    <property type="match status" value="2"/>
</dbReference>
<evidence type="ECO:0000256" key="7">
    <source>
        <dbReference type="SAM" id="Phobius"/>
    </source>
</evidence>
<evidence type="ECO:0000256" key="2">
    <source>
        <dbReference type="ARBA" id="ARBA00010992"/>
    </source>
</evidence>
<dbReference type="PANTHER" id="PTHR23500">
    <property type="entry name" value="SOLUTE CARRIER FAMILY 2, FACILITATED GLUCOSE TRANSPORTER"/>
    <property type="match status" value="1"/>
</dbReference>
<dbReference type="Pfam" id="PF00083">
    <property type="entry name" value="Sugar_tr"/>
    <property type="match status" value="1"/>
</dbReference>
<evidence type="ECO:0000256" key="1">
    <source>
        <dbReference type="ARBA" id="ARBA00004141"/>
    </source>
</evidence>
<evidence type="ECO:0000313" key="9">
    <source>
        <dbReference type="EMBL" id="OWM77540.1"/>
    </source>
</evidence>
<dbReference type="InterPro" id="IPR036259">
    <property type="entry name" value="MFS_trans_sf"/>
</dbReference>
<dbReference type="EMBL" id="MTKT01002534">
    <property type="protein sequence ID" value="OWM77540.1"/>
    <property type="molecule type" value="Genomic_DNA"/>
</dbReference>
<dbReference type="InterPro" id="IPR020846">
    <property type="entry name" value="MFS_dom"/>
</dbReference>
<gene>
    <name evidence="9" type="ORF">CDL15_Pgr016938</name>
</gene>
<name>A0A218WYW1_PUNGR</name>
<dbReference type="GO" id="GO:0016020">
    <property type="term" value="C:membrane"/>
    <property type="evidence" value="ECO:0007669"/>
    <property type="project" value="UniProtKB-SubCell"/>
</dbReference>
<evidence type="ECO:0000259" key="8">
    <source>
        <dbReference type="PROSITE" id="PS50850"/>
    </source>
</evidence>
<evidence type="ECO:0000313" key="10">
    <source>
        <dbReference type="Proteomes" id="UP000197138"/>
    </source>
</evidence>
<evidence type="ECO:0000256" key="6">
    <source>
        <dbReference type="ARBA" id="ARBA00023136"/>
    </source>
</evidence>
<comment type="subcellular location">
    <subcellularLocation>
        <location evidence="1">Membrane</location>
        <topology evidence="1">Multi-pass membrane protein</topology>
    </subcellularLocation>
</comment>
<comment type="similarity">
    <text evidence="2">Belongs to the major facilitator superfamily. Sugar transporter (TC 2.A.1.1) family.</text>
</comment>
<keyword evidence="5 7" id="KW-1133">Transmembrane helix</keyword>
<feature type="transmembrane region" description="Helical" evidence="7">
    <location>
        <begin position="29"/>
        <end position="48"/>
    </location>
</feature>
<comment type="caution">
    <text evidence="9">The sequence shown here is derived from an EMBL/GenBank/DDBJ whole genome shotgun (WGS) entry which is preliminary data.</text>
</comment>
<protein>
    <recommendedName>
        <fullName evidence="8">Major facilitator superfamily (MFS) profile domain-containing protein</fullName>
    </recommendedName>
</protein>
<feature type="domain" description="Major facilitator superfamily (MFS) profile" evidence="8">
    <location>
        <begin position="1"/>
        <end position="239"/>
    </location>
</feature>
<dbReference type="PANTHER" id="PTHR23500:SF574">
    <property type="entry name" value="SUGAR TRANSPORT PROTEIN 1"/>
    <property type="match status" value="1"/>
</dbReference>
<proteinExistence type="inferred from homology"/>
<organism evidence="9 10">
    <name type="scientific">Punica granatum</name>
    <name type="common">Pomegranate</name>
    <dbReference type="NCBI Taxonomy" id="22663"/>
    <lineage>
        <taxon>Eukaryota</taxon>
        <taxon>Viridiplantae</taxon>
        <taxon>Streptophyta</taxon>
        <taxon>Embryophyta</taxon>
        <taxon>Tracheophyta</taxon>
        <taxon>Spermatophyta</taxon>
        <taxon>Magnoliopsida</taxon>
        <taxon>eudicotyledons</taxon>
        <taxon>Gunneridae</taxon>
        <taxon>Pentapetalae</taxon>
        <taxon>rosids</taxon>
        <taxon>malvids</taxon>
        <taxon>Myrtales</taxon>
        <taxon>Lythraceae</taxon>
        <taxon>Punica</taxon>
    </lineage>
</organism>